<dbReference type="Gene3D" id="2.60.40.2810">
    <property type="match status" value="1"/>
</dbReference>
<dbReference type="InterPro" id="IPR006690">
    <property type="entry name" value="OMPA-like_CS"/>
</dbReference>
<feature type="domain" description="OmpA-like" evidence="7">
    <location>
        <begin position="306"/>
        <end position="424"/>
    </location>
</feature>
<feature type="signal peptide" evidence="6">
    <location>
        <begin position="1"/>
        <end position="25"/>
    </location>
</feature>
<dbReference type="PRINTS" id="PR01023">
    <property type="entry name" value="NAFLGMOTY"/>
</dbReference>
<evidence type="ECO:0000256" key="6">
    <source>
        <dbReference type="SAM" id="SignalP"/>
    </source>
</evidence>
<reference evidence="8 9" key="1">
    <citation type="submission" date="2017-08" db="EMBL/GenBank/DDBJ databases">
        <title>Infants hospitalized years apart are colonized by the same room-sourced microbial strains.</title>
        <authorList>
            <person name="Brooks B."/>
            <person name="Olm M.R."/>
            <person name="Firek B.A."/>
            <person name="Baker R."/>
            <person name="Thomas B.C."/>
            <person name="Morowitz M.J."/>
            <person name="Banfield J.F."/>
        </authorList>
    </citation>
    <scope>NUCLEOTIDE SEQUENCE [LARGE SCALE GENOMIC DNA]</scope>
    <source>
        <strain evidence="8">S2_005_003_R2_42</strain>
    </source>
</reference>
<dbReference type="InterPro" id="IPR036737">
    <property type="entry name" value="OmpA-like_sf"/>
</dbReference>
<feature type="region of interest" description="Disordered" evidence="5">
    <location>
        <begin position="386"/>
        <end position="413"/>
    </location>
</feature>
<dbReference type="GO" id="GO:0009279">
    <property type="term" value="C:cell outer membrane"/>
    <property type="evidence" value="ECO:0007669"/>
    <property type="project" value="UniProtKB-SubCell"/>
</dbReference>
<dbReference type="CDD" id="cd07185">
    <property type="entry name" value="OmpA_C-like"/>
    <property type="match status" value="1"/>
</dbReference>
<evidence type="ECO:0000256" key="3">
    <source>
        <dbReference type="ARBA" id="ARBA00023237"/>
    </source>
</evidence>
<dbReference type="Pfam" id="PF00691">
    <property type="entry name" value="OmpA"/>
    <property type="match status" value="1"/>
</dbReference>
<keyword evidence="6" id="KW-0732">Signal</keyword>
<dbReference type="Gene3D" id="3.30.1330.60">
    <property type="entry name" value="OmpA-like domain"/>
    <property type="match status" value="1"/>
</dbReference>
<evidence type="ECO:0000256" key="1">
    <source>
        <dbReference type="ARBA" id="ARBA00004442"/>
    </source>
</evidence>
<dbReference type="AlphaFoldDB" id="A0A2W5KH72"/>
<dbReference type="Gene3D" id="2.60.40.3440">
    <property type="match status" value="1"/>
</dbReference>
<dbReference type="PRINTS" id="PR01021">
    <property type="entry name" value="OMPADOMAIN"/>
</dbReference>
<protein>
    <recommendedName>
        <fullName evidence="7">OmpA-like domain-containing protein</fullName>
    </recommendedName>
</protein>
<evidence type="ECO:0000256" key="4">
    <source>
        <dbReference type="PROSITE-ProRule" id="PRU00473"/>
    </source>
</evidence>
<dbReference type="Pfam" id="PF17963">
    <property type="entry name" value="Big_9"/>
    <property type="match status" value="2"/>
</dbReference>
<feature type="chain" id="PRO_5016182122" description="OmpA-like domain-containing protein" evidence="6">
    <location>
        <begin position="26"/>
        <end position="681"/>
    </location>
</feature>
<evidence type="ECO:0000256" key="5">
    <source>
        <dbReference type="SAM" id="MobiDB-lite"/>
    </source>
</evidence>
<dbReference type="InterPro" id="IPR050330">
    <property type="entry name" value="Bact_OuterMem_StrucFunc"/>
</dbReference>
<organism evidence="8 9">
    <name type="scientific">Rhodanobacter denitrificans</name>
    <dbReference type="NCBI Taxonomy" id="666685"/>
    <lineage>
        <taxon>Bacteria</taxon>
        <taxon>Pseudomonadati</taxon>
        <taxon>Pseudomonadota</taxon>
        <taxon>Gammaproteobacteria</taxon>
        <taxon>Lysobacterales</taxon>
        <taxon>Rhodanobacteraceae</taxon>
        <taxon>Rhodanobacter</taxon>
    </lineage>
</organism>
<dbReference type="InterPro" id="IPR006664">
    <property type="entry name" value="OMP_bac"/>
</dbReference>
<evidence type="ECO:0000259" key="7">
    <source>
        <dbReference type="PROSITE" id="PS51123"/>
    </source>
</evidence>
<accession>A0A2W5KH72</accession>
<keyword evidence="2 4" id="KW-0472">Membrane</keyword>
<dbReference type="PANTHER" id="PTHR30329">
    <property type="entry name" value="STATOR ELEMENT OF FLAGELLAR MOTOR COMPLEX"/>
    <property type="match status" value="1"/>
</dbReference>
<dbReference type="PROSITE" id="PS01068">
    <property type="entry name" value="OMPA_1"/>
    <property type="match status" value="1"/>
</dbReference>
<evidence type="ECO:0000313" key="8">
    <source>
        <dbReference type="EMBL" id="PZQ14798.1"/>
    </source>
</evidence>
<sequence length="681" mass="73582">MKQRLVSPLSRLALGGLFAAATVAAQPPAEAPATGSATIPLTYVGTNARVSLGIDDDGNVLGEVLGIFGKKDDSAWAGQLWLGDGGAGGVQLGYHWLYGATREDGVVDGKGVLKVFAAGDQNRWKDRKVSIGLGLEKEHFFIDGYLSHAVTDERLVNTTTDVVENIIRGSDGNGSYSQVETVETITRFFDRPYDNGIGARFGRYFEQPLLRLRGGLDYERGKHDSDQQTVSIGLDKYFRNSGFSLSLDGEYLRKDGKFERDRDDTRGWLMLRYAFGGQSFRPVEPFREVEVRREVAEAAPAAEPQLIRNEVRLDGDAFFDFDASTLRPDAVAALDALLAKLGSDQRVSRIAVVGHTDSIGSEAYNQRLSERRAASARDYLAGHGIPADQIDARGEGELNPSFPNDTPENRQKNRRVDVEFLTIEETVVPAPAAEPRSVVEWVREPVKASPAWIDRALRNPAEHKRTVDVYHYEESNTTTTLGPKVYDPRPPLAQDDSAQVAQNSSNNRIDVLANDSSPDGHPLTITAVSAPAHGSAAISGSAISYTPNAGYLGADSFTYTVSDGHGGVDTATVSITVGSGGGDGAPITTTFRVGAFKRGEVVIDVLAHVVSPGGYAMSITDVQHTGPGHGEVSILDDGRVLYRAIAGYVGLDWFDYTVTDSRGISSTGRVEVMVTQFPWEP</sequence>
<name>A0A2W5KH72_9GAMM</name>
<dbReference type="SUPFAM" id="SSF103088">
    <property type="entry name" value="OmpA-like"/>
    <property type="match status" value="1"/>
</dbReference>
<comment type="subcellular location">
    <subcellularLocation>
        <location evidence="1">Cell outer membrane</location>
    </subcellularLocation>
</comment>
<gene>
    <name evidence="8" type="ORF">DI564_09865</name>
</gene>
<evidence type="ECO:0000313" key="9">
    <source>
        <dbReference type="Proteomes" id="UP000249046"/>
    </source>
</evidence>
<keyword evidence="3" id="KW-0998">Cell outer membrane</keyword>
<dbReference type="Proteomes" id="UP000249046">
    <property type="component" value="Unassembled WGS sequence"/>
</dbReference>
<evidence type="ECO:0000256" key="2">
    <source>
        <dbReference type="ARBA" id="ARBA00023136"/>
    </source>
</evidence>
<comment type="caution">
    <text evidence="8">The sequence shown here is derived from an EMBL/GenBank/DDBJ whole genome shotgun (WGS) entry which is preliminary data.</text>
</comment>
<proteinExistence type="predicted"/>
<dbReference type="PANTHER" id="PTHR30329:SF21">
    <property type="entry name" value="LIPOPROTEIN YIAD-RELATED"/>
    <property type="match status" value="1"/>
</dbReference>
<dbReference type="EMBL" id="QFPO01000007">
    <property type="protein sequence ID" value="PZQ14798.1"/>
    <property type="molecule type" value="Genomic_DNA"/>
</dbReference>
<dbReference type="InterPro" id="IPR006665">
    <property type="entry name" value="OmpA-like"/>
</dbReference>
<dbReference type="PROSITE" id="PS51123">
    <property type="entry name" value="OMPA_2"/>
    <property type="match status" value="1"/>
</dbReference>
<feature type="region of interest" description="Disordered" evidence="5">
    <location>
        <begin position="475"/>
        <end position="502"/>
    </location>
</feature>